<organism evidence="3 4">
    <name type="scientific">Metabacillus arenae</name>
    <dbReference type="NCBI Taxonomy" id="2771434"/>
    <lineage>
        <taxon>Bacteria</taxon>
        <taxon>Bacillati</taxon>
        <taxon>Bacillota</taxon>
        <taxon>Bacilli</taxon>
        <taxon>Bacillales</taxon>
        <taxon>Bacillaceae</taxon>
        <taxon>Metabacillus</taxon>
    </lineage>
</organism>
<dbReference type="SUPFAM" id="SSF52096">
    <property type="entry name" value="ClpP/crotonase"/>
    <property type="match status" value="2"/>
</dbReference>
<name>A0A926N8J0_9BACI</name>
<evidence type="ECO:0000259" key="2">
    <source>
        <dbReference type="PROSITE" id="PS50989"/>
    </source>
</evidence>
<dbReference type="Gene3D" id="3.90.226.10">
    <property type="entry name" value="2-enoyl-CoA Hydratase, Chain A, domain 1"/>
    <property type="match status" value="2"/>
</dbReference>
<dbReference type="GO" id="GO:0009317">
    <property type="term" value="C:acetyl-CoA carboxylase complex"/>
    <property type="evidence" value="ECO:0007669"/>
    <property type="project" value="TreeGrafter"/>
</dbReference>
<gene>
    <name evidence="3" type="primary">mdcD</name>
    <name evidence="3" type="ORF">IC621_04240</name>
</gene>
<dbReference type="PROSITE" id="PS50980">
    <property type="entry name" value="COA_CT_NTER"/>
    <property type="match status" value="1"/>
</dbReference>
<dbReference type="PANTHER" id="PTHR43842:SF2">
    <property type="entry name" value="PROPIONYL-COA CARBOXYLASE BETA CHAIN, MITOCHONDRIAL"/>
    <property type="match status" value="1"/>
</dbReference>
<comment type="caution">
    <text evidence="3">The sequence shown here is derived from an EMBL/GenBank/DDBJ whole genome shotgun (WGS) entry which is preliminary data.</text>
</comment>
<dbReference type="PANTHER" id="PTHR43842">
    <property type="entry name" value="PROPIONYL-COA CARBOXYLASE BETA CHAIN"/>
    <property type="match status" value="1"/>
</dbReference>
<dbReference type="InterPro" id="IPR029045">
    <property type="entry name" value="ClpP/crotonase-like_dom_sf"/>
</dbReference>
<dbReference type="InterPro" id="IPR051047">
    <property type="entry name" value="AccD/PCCB"/>
</dbReference>
<dbReference type="GO" id="GO:0005975">
    <property type="term" value="P:carbohydrate metabolic process"/>
    <property type="evidence" value="ECO:0007669"/>
    <property type="project" value="InterPro"/>
</dbReference>
<dbReference type="InterPro" id="IPR011763">
    <property type="entry name" value="COA_CT_C"/>
</dbReference>
<dbReference type="NCBIfam" id="TIGR03134">
    <property type="entry name" value="malonate_gamma"/>
    <property type="match status" value="1"/>
</dbReference>
<protein>
    <submittedName>
        <fullName evidence="3">Biotin-independent malonate decarboxylase subunit beta</fullName>
        <ecNumber evidence="3">4.1.1.88</ecNumber>
    </submittedName>
</protein>
<feature type="domain" description="CoA carboxyltransferase N-terminal" evidence="1">
    <location>
        <begin position="1"/>
        <end position="250"/>
    </location>
</feature>
<dbReference type="NCBIfam" id="TIGR03133">
    <property type="entry name" value="malonate_beta"/>
    <property type="match status" value="1"/>
</dbReference>
<dbReference type="Pfam" id="PF06833">
    <property type="entry name" value="MdcE"/>
    <property type="match status" value="1"/>
</dbReference>
<evidence type="ECO:0000313" key="4">
    <source>
        <dbReference type="Proteomes" id="UP000626844"/>
    </source>
</evidence>
<dbReference type="InterPro" id="IPR009648">
    <property type="entry name" value="Malonate_gamma"/>
</dbReference>
<feature type="domain" description="CoA carboxyltransferase C-terminal" evidence="2">
    <location>
        <begin position="251"/>
        <end position="528"/>
    </location>
</feature>
<dbReference type="InterPro" id="IPR011762">
    <property type="entry name" value="COA_CT_N"/>
</dbReference>
<proteinExistence type="predicted"/>
<dbReference type="RefSeq" id="WP_191156043.1">
    <property type="nucleotide sequence ID" value="NZ_JACXAI010000003.1"/>
</dbReference>
<dbReference type="NCBIfam" id="NF005530">
    <property type="entry name" value="PRK07189.1"/>
    <property type="match status" value="1"/>
</dbReference>
<dbReference type="Proteomes" id="UP000626844">
    <property type="component" value="Unassembled WGS sequence"/>
</dbReference>
<keyword evidence="3" id="KW-0456">Lyase</keyword>
<dbReference type="PROSITE" id="PS50989">
    <property type="entry name" value="COA_CT_CTER"/>
    <property type="match status" value="1"/>
</dbReference>
<sequence length="561" mass="60764">MMKTIKASFVECNARERAVGILDNGTFRELLGPLDELESPHLEPQGIVPQSDDGVVIAKGTINNHPALVISIEGKFQGGGIGEVSGAKIAGALELALLDCEGGKKVIPVFVFDTGGVRLQEANYGLLSIAEIGAAIVALRRYVPVIGIIPGKIGAFGGMSITAGLCSSIIMTSEGRLGLNGPEVIEQEAGIREFDSKDKPLIWRTIGGKQRIASGFADVFIDDDKESLKEAISSIINNHILKVPRTEQISRYETLLQLVDPSQDLSPENVRELWGKTEITVINKLSSIPEKNSPSGRGSTWFDLLRNDAPEIGDIPSVRVADVGIGERKVRFIAVVPDSQNRFPRARNGEIGLLEGWSIAKHIREVIKAGQNSEKRAIVAIIDVPSQAYGYREELLGIHQACAAAVDAYASARLSGHPVISFIPGKAISGAFLAHGMQANRLIALRDEDVNIHVMSKQSAARVTNRSLDELEAATKKVPAMAYDINSFETLGALFSVVEGVQADAPDIQDRNKIYQEIEHALEDILHDPSKDLSRRLKSSFAQTGRAASILVREKLNEQWN</sequence>
<dbReference type="EC" id="4.1.1.88" evidence="3"/>
<dbReference type="GO" id="GO:0004658">
    <property type="term" value="F:propionyl-CoA carboxylase activity"/>
    <property type="evidence" value="ECO:0007669"/>
    <property type="project" value="TreeGrafter"/>
</dbReference>
<dbReference type="AlphaFoldDB" id="A0A926N8J0"/>
<accession>A0A926N8J0</accession>
<evidence type="ECO:0000259" key="1">
    <source>
        <dbReference type="PROSITE" id="PS50980"/>
    </source>
</evidence>
<reference evidence="3" key="1">
    <citation type="submission" date="2020-09" db="EMBL/GenBank/DDBJ databases">
        <title>A novel bacterium of genus Bacillus, isolated from South China Sea.</title>
        <authorList>
            <person name="Huang H."/>
            <person name="Mo K."/>
            <person name="Hu Y."/>
        </authorList>
    </citation>
    <scope>NUCLEOTIDE SEQUENCE</scope>
    <source>
        <strain evidence="3">IB182487</strain>
    </source>
</reference>
<dbReference type="GO" id="GO:0016831">
    <property type="term" value="F:carboxy-lyase activity"/>
    <property type="evidence" value="ECO:0007669"/>
    <property type="project" value="InterPro"/>
</dbReference>
<dbReference type="InterPro" id="IPR017556">
    <property type="entry name" value="Malonate_beta"/>
</dbReference>
<dbReference type="EMBL" id="JACXAI010000003">
    <property type="protein sequence ID" value="MBD1379432.1"/>
    <property type="molecule type" value="Genomic_DNA"/>
</dbReference>
<keyword evidence="4" id="KW-1185">Reference proteome</keyword>
<evidence type="ECO:0000313" key="3">
    <source>
        <dbReference type="EMBL" id="MBD1379432.1"/>
    </source>
</evidence>